<dbReference type="AlphaFoldDB" id="A0A8S0PYU8"/>
<dbReference type="Gene3D" id="1.25.40.10">
    <property type="entry name" value="Tetratricopeptide repeat domain"/>
    <property type="match status" value="1"/>
</dbReference>
<accession>A0A8S0PYU8</accession>
<dbReference type="PANTHER" id="PTHR47459:SF1">
    <property type="entry name" value="KINESIN LIGHT CHAIN-RELATED"/>
    <property type="match status" value="1"/>
</dbReference>
<keyword evidence="2" id="KW-1185">Reference proteome</keyword>
<proteinExistence type="predicted"/>
<comment type="caution">
    <text evidence="1">The sequence shown here is derived from an EMBL/GenBank/DDBJ whole genome shotgun (WGS) entry which is preliminary data.</text>
</comment>
<organism evidence="1 2">
    <name type="scientific">Olea europaea subsp. europaea</name>
    <dbReference type="NCBI Taxonomy" id="158383"/>
    <lineage>
        <taxon>Eukaryota</taxon>
        <taxon>Viridiplantae</taxon>
        <taxon>Streptophyta</taxon>
        <taxon>Embryophyta</taxon>
        <taxon>Tracheophyta</taxon>
        <taxon>Spermatophyta</taxon>
        <taxon>Magnoliopsida</taxon>
        <taxon>eudicotyledons</taxon>
        <taxon>Gunneridae</taxon>
        <taxon>Pentapetalae</taxon>
        <taxon>asterids</taxon>
        <taxon>lamiids</taxon>
        <taxon>Lamiales</taxon>
        <taxon>Oleaceae</taxon>
        <taxon>Oleeae</taxon>
        <taxon>Olea</taxon>
    </lineage>
</organism>
<evidence type="ECO:0000313" key="1">
    <source>
        <dbReference type="EMBL" id="CAA2959883.1"/>
    </source>
</evidence>
<dbReference type="EMBL" id="CACTIH010000352">
    <property type="protein sequence ID" value="CAA2959883.1"/>
    <property type="molecule type" value="Genomic_DNA"/>
</dbReference>
<dbReference type="OrthoDB" id="1744171at2759"/>
<gene>
    <name evidence="1" type="ORF">OLEA9_A037803</name>
</gene>
<dbReference type="InterPro" id="IPR011990">
    <property type="entry name" value="TPR-like_helical_dom_sf"/>
</dbReference>
<name>A0A8S0PYU8_OLEEU</name>
<evidence type="ECO:0000313" key="2">
    <source>
        <dbReference type="Proteomes" id="UP000594638"/>
    </source>
</evidence>
<sequence>MDDNHDNSNKSSLPLAMTLQLLGSASYNLNRFSDSLGYLNRANRVLCKLEEEGSCSANDIRPVLHAVQFELYNTKTAMGRREEAIGNLRKSFEIKEMILNKIVENLGRLIGM</sequence>
<dbReference type="Proteomes" id="UP000594638">
    <property type="component" value="Unassembled WGS sequence"/>
</dbReference>
<dbReference type="PANTHER" id="PTHR47459">
    <property type="entry name" value="KINESIN LIGHT CHAIN-RELATED"/>
    <property type="match status" value="1"/>
</dbReference>
<reference evidence="1 2" key="1">
    <citation type="submission" date="2019-12" db="EMBL/GenBank/DDBJ databases">
        <authorList>
            <person name="Alioto T."/>
            <person name="Alioto T."/>
            <person name="Gomez Garrido J."/>
        </authorList>
    </citation>
    <scope>NUCLEOTIDE SEQUENCE [LARGE SCALE GENOMIC DNA]</scope>
</reference>
<dbReference type="Gramene" id="OE9A037803T1">
    <property type="protein sequence ID" value="OE9A037803C1"/>
    <property type="gene ID" value="OE9A037803"/>
</dbReference>
<protein>
    <submittedName>
        <fullName evidence="1">KINESIN LIGHT CHAIN-RELATED 1-like isoform X2</fullName>
    </submittedName>
</protein>